<gene>
    <name evidence="1" type="ORF">GCM10022207_16900</name>
</gene>
<keyword evidence="2" id="KW-1185">Reference proteome</keyword>
<evidence type="ECO:0000313" key="2">
    <source>
        <dbReference type="Proteomes" id="UP001501563"/>
    </source>
</evidence>
<reference evidence="2" key="1">
    <citation type="journal article" date="2019" name="Int. J. Syst. Evol. Microbiol.">
        <title>The Global Catalogue of Microorganisms (GCM) 10K type strain sequencing project: providing services to taxonomists for standard genome sequencing and annotation.</title>
        <authorList>
            <consortium name="The Broad Institute Genomics Platform"/>
            <consortium name="The Broad Institute Genome Sequencing Center for Infectious Disease"/>
            <person name="Wu L."/>
            <person name="Ma J."/>
        </authorList>
    </citation>
    <scope>NUCLEOTIDE SEQUENCE [LARGE SCALE GENOMIC DNA]</scope>
    <source>
        <strain evidence="2">JCM 16578</strain>
    </source>
</reference>
<dbReference type="EMBL" id="BAAAZA010000004">
    <property type="protein sequence ID" value="GAA3854333.1"/>
    <property type="molecule type" value="Genomic_DNA"/>
</dbReference>
<organism evidence="1 2">
    <name type="scientific">Streptomyces lannensis</name>
    <dbReference type="NCBI Taxonomy" id="766498"/>
    <lineage>
        <taxon>Bacteria</taxon>
        <taxon>Bacillati</taxon>
        <taxon>Actinomycetota</taxon>
        <taxon>Actinomycetes</taxon>
        <taxon>Kitasatosporales</taxon>
        <taxon>Streptomycetaceae</taxon>
        <taxon>Streptomyces</taxon>
    </lineage>
</organism>
<dbReference type="Proteomes" id="UP001501563">
    <property type="component" value="Unassembled WGS sequence"/>
</dbReference>
<sequence>MHRRDGSTAVFTVYAVQVFQRKDFPDAKVYGPAARPELRVITCGGGYSRRTGYRGNVVVFARFTVGHPALTLPLRLG</sequence>
<dbReference type="CDD" id="cd05829">
    <property type="entry name" value="Sortase_F"/>
    <property type="match status" value="1"/>
</dbReference>
<comment type="caution">
    <text evidence="1">The sequence shown here is derived from an EMBL/GenBank/DDBJ whole genome shotgun (WGS) entry which is preliminary data.</text>
</comment>
<dbReference type="InterPro" id="IPR005754">
    <property type="entry name" value="Sortase"/>
</dbReference>
<proteinExistence type="predicted"/>
<protein>
    <recommendedName>
        <fullName evidence="3">Class F sortase</fullName>
    </recommendedName>
</protein>
<evidence type="ECO:0000313" key="1">
    <source>
        <dbReference type="EMBL" id="GAA3854333.1"/>
    </source>
</evidence>
<dbReference type="InterPro" id="IPR042001">
    <property type="entry name" value="Sortase_F"/>
</dbReference>
<accession>A0ABP7JTH6</accession>
<dbReference type="Pfam" id="PF04203">
    <property type="entry name" value="Sortase"/>
    <property type="match status" value="1"/>
</dbReference>
<evidence type="ECO:0008006" key="3">
    <source>
        <dbReference type="Google" id="ProtNLM"/>
    </source>
</evidence>
<name>A0ABP7JTH6_9ACTN</name>